<evidence type="ECO:0000313" key="1">
    <source>
        <dbReference type="EMBL" id="JAH10749.1"/>
    </source>
</evidence>
<accession>A0A0E9Q1Z7</accession>
<dbReference type="EMBL" id="GBXM01097828">
    <property type="protein sequence ID" value="JAH10749.1"/>
    <property type="molecule type" value="Transcribed_RNA"/>
</dbReference>
<organism evidence="1">
    <name type="scientific">Anguilla anguilla</name>
    <name type="common">European freshwater eel</name>
    <name type="synonym">Muraena anguilla</name>
    <dbReference type="NCBI Taxonomy" id="7936"/>
    <lineage>
        <taxon>Eukaryota</taxon>
        <taxon>Metazoa</taxon>
        <taxon>Chordata</taxon>
        <taxon>Craniata</taxon>
        <taxon>Vertebrata</taxon>
        <taxon>Euteleostomi</taxon>
        <taxon>Actinopterygii</taxon>
        <taxon>Neopterygii</taxon>
        <taxon>Teleostei</taxon>
        <taxon>Anguilliformes</taxon>
        <taxon>Anguillidae</taxon>
        <taxon>Anguilla</taxon>
    </lineage>
</organism>
<sequence>MKLKKQSGCFQCTKNAQDNTYLLGNIL</sequence>
<proteinExistence type="predicted"/>
<reference evidence="1" key="2">
    <citation type="journal article" date="2015" name="Fish Shellfish Immunol.">
        <title>Early steps in the European eel (Anguilla anguilla)-Vibrio vulnificus interaction in the gills: Role of the RtxA13 toxin.</title>
        <authorList>
            <person name="Callol A."/>
            <person name="Pajuelo D."/>
            <person name="Ebbesson L."/>
            <person name="Teles M."/>
            <person name="MacKenzie S."/>
            <person name="Amaro C."/>
        </authorList>
    </citation>
    <scope>NUCLEOTIDE SEQUENCE</scope>
</reference>
<protein>
    <submittedName>
        <fullName evidence="1">Uncharacterized protein</fullName>
    </submittedName>
</protein>
<name>A0A0E9Q1Z7_ANGAN</name>
<dbReference type="AlphaFoldDB" id="A0A0E9Q1Z7"/>
<reference evidence="1" key="1">
    <citation type="submission" date="2014-11" db="EMBL/GenBank/DDBJ databases">
        <authorList>
            <person name="Amaro Gonzalez C."/>
        </authorList>
    </citation>
    <scope>NUCLEOTIDE SEQUENCE</scope>
</reference>